<dbReference type="AlphaFoldDB" id="A0AA38H019"/>
<dbReference type="Gene3D" id="1.10.4160.10">
    <property type="entry name" value="Hydantoin permease"/>
    <property type="match status" value="1"/>
</dbReference>
<evidence type="ECO:0000256" key="3">
    <source>
        <dbReference type="ARBA" id="ARBA00022692"/>
    </source>
</evidence>
<dbReference type="EMBL" id="JAKWFO010000014">
    <property type="protein sequence ID" value="KAI9632178.1"/>
    <property type="molecule type" value="Genomic_DNA"/>
</dbReference>
<organism evidence="7 8">
    <name type="scientific">Dioszegia hungarica</name>
    <dbReference type="NCBI Taxonomy" id="4972"/>
    <lineage>
        <taxon>Eukaryota</taxon>
        <taxon>Fungi</taxon>
        <taxon>Dikarya</taxon>
        <taxon>Basidiomycota</taxon>
        <taxon>Agaricomycotina</taxon>
        <taxon>Tremellomycetes</taxon>
        <taxon>Tremellales</taxon>
        <taxon>Bulleribasidiaceae</taxon>
        <taxon>Dioszegia</taxon>
    </lineage>
</organism>
<feature type="transmembrane region" description="Helical" evidence="6">
    <location>
        <begin position="188"/>
        <end position="206"/>
    </location>
</feature>
<comment type="caution">
    <text evidence="7">The sequence shown here is derived from an EMBL/GenBank/DDBJ whole genome shotgun (WGS) entry which is preliminary data.</text>
</comment>
<evidence type="ECO:0000256" key="2">
    <source>
        <dbReference type="ARBA" id="ARBA00008974"/>
    </source>
</evidence>
<keyword evidence="4 6" id="KW-1133">Transmembrane helix</keyword>
<keyword evidence="3 6" id="KW-0812">Transmembrane</keyword>
<feature type="transmembrane region" description="Helical" evidence="6">
    <location>
        <begin position="337"/>
        <end position="358"/>
    </location>
</feature>
<feature type="transmembrane region" description="Helical" evidence="6">
    <location>
        <begin position="291"/>
        <end position="317"/>
    </location>
</feature>
<evidence type="ECO:0000256" key="6">
    <source>
        <dbReference type="SAM" id="Phobius"/>
    </source>
</evidence>
<dbReference type="CDD" id="cd11482">
    <property type="entry name" value="SLC-NCS1sbd_NRT1-like"/>
    <property type="match status" value="1"/>
</dbReference>
<dbReference type="GO" id="GO:0015205">
    <property type="term" value="F:nucleobase transmembrane transporter activity"/>
    <property type="evidence" value="ECO:0007669"/>
    <property type="project" value="TreeGrafter"/>
</dbReference>
<accession>A0AA38H019</accession>
<comment type="subcellular location">
    <subcellularLocation>
        <location evidence="1">Membrane</location>
        <topology evidence="1">Multi-pass membrane protein</topology>
    </subcellularLocation>
</comment>
<dbReference type="InterPro" id="IPR045225">
    <property type="entry name" value="Uracil/uridine/allantoin_perm"/>
</dbReference>
<protein>
    <submittedName>
        <fullName evidence="7">NCS1 nucleoside transporter family</fullName>
    </submittedName>
</protein>
<dbReference type="Pfam" id="PF02133">
    <property type="entry name" value="Transp_cyt_pur"/>
    <property type="match status" value="1"/>
</dbReference>
<dbReference type="Proteomes" id="UP001164286">
    <property type="component" value="Unassembled WGS sequence"/>
</dbReference>
<dbReference type="GO" id="GO:0005886">
    <property type="term" value="C:plasma membrane"/>
    <property type="evidence" value="ECO:0007669"/>
    <property type="project" value="TreeGrafter"/>
</dbReference>
<dbReference type="PANTHER" id="PTHR30618:SF0">
    <property type="entry name" value="PURINE-URACIL PERMEASE NCS1"/>
    <property type="match status" value="1"/>
</dbReference>
<proteinExistence type="inferred from homology"/>
<feature type="transmembrane region" description="Helical" evidence="6">
    <location>
        <begin position="213"/>
        <end position="234"/>
    </location>
</feature>
<comment type="similarity">
    <text evidence="2">Belongs to the purine-cytosine permease (2.A.39) family.</text>
</comment>
<feature type="transmembrane region" description="Helical" evidence="6">
    <location>
        <begin position="254"/>
        <end position="279"/>
    </location>
</feature>
<reference evidence="7" key="1">
    <citation type="journal article" date="2022" name="G3 (Bethesda)">
        <title>High quality genome of the basidiomycete yeast Dioszegia hungarica PDD-24b-2 isolated from cloud water.</title>
        <authorList>
            <person name="Jarrige D."/>
            <person name="Haridas S."/>
            <person name="Bleykasten-Grosshans C."/>
            <person name="Joly M."/>
            <person name="Nadalig T."/>
            <person name="Sancelme M."/>
            <person name="Vuilleumier S."/>
            <person name="Grigoriev I.V."/>
            <person name="Amato P."/>
            <person name="Bringel F."/>
        </authorList>
    </citation>
    <scope>NUCLEOTIDE SEQUENCE</scope>
    <source>
        <strain evidence="7">PDD-24b-2</strain>
    </source>
</reference>
<gene>
    <name evidence="7" type="ORF">MKK02DRAFT_19934</name>
</gene>
<feature type="transmembrane region" description="Helical" evidence="6">
    <location>
        <begin position="408"/>
        <end position="428"/>
    </location>
</feature>
<name>A0AA38H019_9TREE</name>
<dbReference type="RefSeq" id="XP_052941955.1">
    <property type="nucleotide sequence ID" value="XM_053086177.1"/>
</dbReference>
<feature type="transmembrane region" description="Helical" evidence="6">
    <location>
        <begin position="457"/>
        <end position="476"/>
    </location>
</feature>
<feature type="transmembrane region" description="Helical" evidence="6">
    <location>
        <begin position="379"/>
        <end position="396"/>
    </location>
</feature>
<keyword evidence="8" id="KW-1185">Reference proteome</keyword>
<evidence type="ECO:0000256" key="1">
    <source>
        <dbReference type="ARBA" id="ARBA00004141"/>
    </source>
</evidence>
<evidence type="ECO:0000256" key="4">
    <source>
        <dbReference type="ARBA" id="ARBA00022989"/>
    </source>
</evidence>
<evidence type="ECO:0000313" key="8">
    <source>
        <dbReference type="Proteomes" id="UP001164286"/>
    </source>
</evidence>
<evidence type="ECO:0000256" key="5">
    <source>
        <dbReference type="ARBA" id="ARBA00023136"/>
    </source>
</evidence>
<feature type="transmembrane region" description="Helical" evidence="6">
    <location>
        <begin position="488"/>
        <end position="509"/>
    </location>
</feature>
<dbReference type="GeneID" id="77725378"/>
<feature type="transmembrane region" description="Helical" evidence="6">
    <location>
        <begin position="134"/>
        <end position="152"/>
    </location>
</feature>
<sequence>MPKPSEFRLRINREKTVSVVNVPGSKVGEEIEVEPDMLPIKPLSEGGERTWGVVHLLGYWGEFFSSSLAEAFGISQYQVASSAVAAGLSPGATIGAVLLGHFLVGCANAANGYVGCVYGVNFPVMTRSSFGQRGVFIALICRSVAAIVWAGTQTYQGGLCVEVMIRAIWPSFATFPNYLPASANVTSSQLLCFFIFYIIQLPLLWIPMPKLRYLFLVKVIIMPIFGFAMFGWAVGSAKGFGPIFNKETNITTGVPAAVVFFTAMSSAIAPKATIALNIADFTRYAKSPRTVVWTNIVSLTILVTLCACLGVICSSAAEVIYGVKTWNPLQISILMHRAPMFFSAFCWCLSVIATNISANTTAVANDLMLAFPKYVNIRRGQYLTIIVALATTPWNIQNSATSFTAFLSGYSVFLGPPCGVLLADFWVVRRRRLNLAAMYRLGPGTEQFYWHGFNPRAVAAFVCGVIPTLPGFIRQIGGAKMGIAIEASYIYCCVWPVGVTVSAAVYIVLNMVFPYRYEDVRSVVEHDAEGDDEKVDQIDLDGEEKKY</sequence>
<evidence type="ECO:0000313" key="7">
    <source>
        <dbReference type="EMBL" id="KAI9632178.1"/>
    </source>
</evidence>
<keyword evidence="5 6" id="KW-0472">Membrane</keyword>
<dbReference type="InterPro" id="IPR001248">
    <property type="entry name" value="Pur-cyt_permease"/>
</dbReference>
<dbReference type="PANTHER" id="PTHR30618">
    <property type="entry name" value="NCS1 FAMILY PURINE/PYRIMIDINE TRANSPORTER"/>
    <property type="match status" value="1"/>
</dbReference>